<dbReference type="PANTHER" id="PTHR47327">
    <property type="entry name" value="FI18240P1-RELATED"/>
    <property type="match status" value="1"/>
</dbReference>
<feature type="domain" description="Apple" evidence="1">
    <location>
        <begin position="2"/>
        <end position="48"/>
    </location>
</feature>
<evidence type="ECO:0000313" key="2">
    <source>
        <dbReference type="EMBL" id="CAH1785158.1"/>
    </source>
</evidence>
<accession>A0A8S4NVP1</accession>
<dbReference type="Pfam" id="PF00024">
    <property type="entry name" value="PAN_1"/>
    <property type="match status" value="1"/>
</dbReference>
<protein>
    <recommendedName>
        <fullName evidence="1">Apple domain-containing protein</fullName>
    </recommendedName>
</protein>
<name>A0A8S4NVP1_OWEFU</name>
<sequence>LERCAKMTAFECRSAEYVQSKQICIISTSNRGDAGSTRTIGNMDYYERVEFSHETPVQVNGAYWVRKQGQYLPGNNDDKTEGLSLEECLERCINMAAFECKSA</sequence>
<feature type="non-terminal residue" evidence="2">
    <location>
        <position position="103"/>
    </location>
</feature>
<organism evidence="2 3">
    <name type="scientific">Owenia fusiformis</name>
    <name type="common">Polychaete worm</name>
    <dbReference type="NCBI Taxonomy" id="6347"/>
    <lineage>
        <taxon>Eukaryota</taxon>
        <taxon>Metazoa</taxon>
        <taxon>Spiralia</taxon>
        <taxon>Lophotrochozoa</taxon>
        <taxon>Annelida</taxon>
        <taxon>Polychaeta</taxon>
        <taxon>Sedentaria</taxon>
        <taxon>Canalipalpata</taxon>
        <taxon>Sabellida</taxon>
        <taxon>Oweniida</taxon>
        <taxon>Oweniidae</taxon>
        <taxon>Owenia</taxon>
    </lineage>
</organism>
<dbReference type="InterPro" id="IPR003609">
    <property type="entry name" value="Pan_app"/>
</dbReference>
<comment type="caution">
    <text evidence="2">The sequence shown here is derived from an EMBL/GenBank/DDBJ whole genome shotgun (WGS) entry which is preliminary data.</text>
</comment>
<evidence type="ECO:0000259" key="1">
    <source>
        <dbReference type="Pfam" id="PF00024"/>
    </source>
</evidence>
<proteinExistence type="predicted"/>
<dbReference type="GO" id="GO:0009653">
    <property type="term" value="P:anatomical structure morphogenesis"/>
    <property type="evidence" value="ECO:0007669"/>
    <property type="project" value="TreeGrafter"/>
</dbReference>
<dbReference type="Gene3D" id="3.50.4.10">
    <property type="entry name" value="Hepatocyte Growth Factor"/>
    <property type="match status" value="2"/>
</dbReference>
<dbReference type="Proteomes" id="UP000749559">
    <property type="component" value="Unassembled WGS sequence"/>
</dbReference>
<evidence type="ECO:0000313" key="3">
    <source>
        <dbReference type="Proteomes" id="UP000749559"/>
    </source>
</evidence>
<dbReference type="SUPFAM" id="SSF57414">
    <property type="entry name" value="Hairpin loop containing domain-like"/>
    <property type="match status" value="1"/>
</dbReference>
<dbReference type="EMBL" id="CAIIXF020000005">
    <property type="protein sequence ID" value="CAH1785158.1"/>
    <property type="molecule type" value="Genomic_DNA"/>
</dbReference>
<gene>
    <name evidence="2" type="ORF">OFUS_LOCUS11260</name>
</gene>
<feature type="non-terminal residue" evidence="2">
    <location>
        <position position="1"/>
    </location>
</feature>
<dbReference type="AlphaFoldDB" id="A0A8S4NVP1"/>
<dbReference type="PANTHER" id="PTHR47327:SF1">
    <property type="entry name" value="RE15579P"/>
    <property type="match status" value="1"/>
</dbReference>
<dbReference type="InterPro" id="IPR052774">
    <property type="entry name" value="Celegans_DevNeuronal_Protein"/>
</dbReference>
<keyword evidence="3" id="KW-1185">Reference proteome</keyword>
<reference evidence="2" key="1">
    <citation type="submission" date="2022-03" db="EMBL/GenBank/DDBJ databases">
        <authorList>
            <person name="Martin C."/>
        </authorList>
    </citation>
    <scope>NUCLEOTIDE SEQUENCE</scope>
</reference>